<dbReference type="PANTHER" id="PTHR43591">
    <property type="entry name" value="METHYLTRANSFERASE"/>
    <property type="match status" value="1"/>
</dbReference>
<proteinExistence type="predicted"/>
<dbReference type="AlphaFoldDB" id="A0A0F4YNL2"/>
<evidence type="ECO:0008006" key="4">
    <source>
        <dbReference type="Google" id="ProtNLM"/>
    </source>
</evidence>
<dbReference type="SUPFAM" id="SSF53335">
    <property type="entry name" value="S-adenosyl-L-methionine-dependent methyltransferases"/>
    <property type="match status" value="1"/>
</dbReference>
<dbReference type="RefSeq" id="XP_013326287.1">
    <property type="nucleotide sequence ID" value="XM_013470833.1"/>
</dbReference>
<dbReference type="EMBL" id="LASV01000329">
    <property type="protein sequence ID" value="KKA19675.1"/>
    <property type="molecule type" value="Genomic_DNA"/>
</dbReference>
<gene>
    <name evidence="2" type="ORF">T310_6331</name>
</gene>
<protein>
    <recommendedName>
        <fullName evidence="4">S-adenosyl-L-methionine-dependent methyltransferase</fullName>
    </recommendedName>
</protein>
<dbReference type="Proteomes" id="UP000053958">
    <property type="component" value="Unassembled WGS sequence"/>
</dbReference>
<dbReference type="CDD" id="cd02440">
    <property type="entry name" value="AdoMet_MTases"/>
    <property type="match status" value="1"/>
</dbReference>
<dbReference type="InterPro" id="IPR029063">
    <property type="entry name" value="SAM-dependent_MTases_sf"/>
</dbReference>
<evidence type="ECO:0000313" key="3">
    <source>
        <dbReference type="Proteomes" id="UP000053958"/>
    </source>
</evidence>
<dbReference type="Pfam" id="PF13489">
    <property type="entry name" value="Methyltransf_23"/>
    <property type="match status" value="1"/>
</dbReference>
<comment type="caution">
    <text evidence="2">The sequence shown here is derived from an EMBL/GenBank/DDBJ whole genome shotgun (WGS) entry which is preliminary data.</text>
</comment>
<name>A0A0F4YNL2_RASE3</name>
<feature type="compositionally biased region" description="Polar residues" evidence="1">
    <location>
        <begin position="1"/>
        <end position="10"/>
    </location>
</feature>
<dbReference type="PANTHER" id="PTHR43591:SF24">
    <property type="entry name" value="2-METHOXY-6-POLYPRENYL-1,4-BENZOQUINOL METHYLASE, MITOCHONDRIAL"/>
    <property type="match status" value="1"/>
</dbReference>
<feature type="region of interest" description="Disordered" evidence="1">
    <location>
        <begin position="1"/>
        <end position="28"/>
    </location>
</feature>
<organism evidence="2 3">
    <name type="scientific">Rasamsonia emersonii (strain ATCC 16479 / CBS 393.64 / IMI 116815)</name>
    <dbReference type="NCBI Taxonomy" id="1408163"/>
    <lineage>
        <taxon>Eukaryota</taxon>
        <taxon>Fungi</taxon>
        <taxon>Dikarya</taxon>
        <taxon>Ascomycota</taxon>
        <taxon>Pezizomycotina</taxon>
        <taxon>Eurotiomycetes</taxon>
        <taxon>Eurotiomycetidae</taxon>
        <taxon>Eurotiales</taxon>
        <taxon>Trichocomaceae</taxon>
        <taxon>Rasamsonia</taxon>
    </lineage>
</organism>
<keyword evidence="3" id="KW-1185">Reference proteome</keyword>
<dbReference type="OrthoDB" id="2013972at2759"/>
<evidence type="ECO:0000256" key="1">
    <source>
        <dbReference type="SAM" id="MobiDB-lite"/>
    </source>
</evidence>
<dbReference type="GO" id="GO:0008168">
    <property type="term" value="F:methyltransferase activity"/>
    <property type="evidence" value="ECO:0007669"/>
    <property type="project" value="TreeGrafter"/>
</dbReference>
<accession>A0A0F4YNL2</accession>
<sequence>MTESTAQNEPSTHEPSTRADQSQRPIEVDVKATETDSAYGNEFSVYSASLTSSVLDYRHENGRRYHGYRDGSYLLPNDDKESDRLDMIHEMTLTVMERKLFLAPIGPSPQRVIDLGTGTGIWAIDFADQYPSAEVIGVDLSPTQPSMVPPNLRFLVDDIEAEWAYESPFDFIHARYLAYSIKDFKKLLKQCFKYTKPGGWVEFQDWDSMMRSEDGSTKGSHIERYSKEVLSAFEKAGYPTQPGPNLEQWFREAGFVDIHVQKYRIPMGPWPKDPYYKKIGTWNLLQGEPGFESAAIAVLTRFESWSPEEVKVLAAQALNDVKNPKIHPLYDYYVVYGRKPE</sequence>
<dbReference type="Gene3D" id="3.40.50.150">
    <property type="entry name" value="Vaccinia Virus protein VP39"/>
    <property type="match status" value="1"/>
</dbReference>
<reference evidence="2 3" key="1">
    <citation type="submission" date="2015-04" db="EMBL/GenBank/DDBJ databases">
        <authorList>
            <person name="Heijne W.H."/>
            <person name="Fedorova N.D."/>
            <person name="Nierman W.C."/>
            <person name="Vollebregt A.W."/>
            <person name="Zhao Z."/>
            <person name="Wu L."/>
            <person name="Kumar M."/>
            <person name="Stam H."/>
            <person name="van den Berg M.A."/>
            <person name="Pel H.J."/>
        </authorList>
    </citation>
    <scope>NUCLEOTIDE SEQUENCE [LARGE SCALE GENOMIC DNA]</scope>
    <source>
        <strain evidence="2 3">CBS 393.64</strain>
    </source>
</reference>
<dbReference type="STRING" id="1408163.A0A0F4YNL2"/>
<dbReference type="GeneID" id="25318633"/>
<evidence type="ECO:0000313" key="2">
    <source>
        <dbReference type="EMBL" id="KKA19675.1"/>
    </source>
</evidence>